<protein>
    <submittedName>
        <fullName evidence="2">Uncharacterized protein</fullName>
    </submittedName>
</protein>
<accession>A0A8S9X0G1</accession>
<dbReference type="Gene3D" id="3.15.10.50">
    <property type="match status" value="1"/>
</dbReference>
<evidence type="ECO:0000313" key="3">
    <source>
        <dbReference type="Proteomes" id="UP000466442"/>
    </source>
</evidence>
<organism evidence="2 3">
    <name type="scientific">Apolygus lucorum</name>
    <name type="common">Small green plant bug</name>
    <name type="synonym">Lygocoris lucorum</name>
    <dbReference type="NCBI Taxonomy" id="248454"/>
    <lineage>
        <taxon>Eukaryota</taxon>
        <taxon>Metazoa</taxon>
        <taxon>Ecdysozoa</taxon>
        <taxon>Arthropoda</taxon>
        <taxon>Hexapoda</taxon>
        <taxon>Insecta</taxon>
        <taxon>Pterygota</taxon>
        <taxon>Neoptera</taxon>
        <taxon>Paraneoptera</taxon>
        <taxon>Hemiptera</taxon>
        <taxon>Heteroptera</taxon>
        <taxon>Panheteroptera</taxon>
        <taxon>Cimicomorpha</taxon>
        <taxon>Miridae</taxon>
        <taxon>Mirini</taxon>
        <taxon>Apolygus</taxon>
    </lineage>
</organism>
<dbReference type="OrthoDB" id="8187668at2759"/>
<evidence type="ECO:0000256" key="1">
    <source>
        <dbReference type="SAM" id="MobiDB-lite"/>
    </source>
</evidence>
<evidence type="ECO:0000313" key="2">
    <source>
        <dbReference type="EMBL" id="KAF6201065.1"/>
    </source>
</evidence>
<comment type="caution">
    <text evidence="2">The sequence shown here is derived from an EMBL/GenBank/DDBJ whole genome shotgun (WGS) entry which is preliminary data.</text>
</comment>
<feature type="compositionally biased region" description="Acidic residues" evidence="1">
    <location>
        <begin position="149"/>
        <end position="165"/>
    </location>
</feature>
<feature type="compositionally biased region" description="Basic and acidic residues" evidence="1">
    <location>
        <begin position="35"/>
        <end position="45"/>
    </location>
</feature>
<gene>
    <name evidence="2" type="ORF">GE061_005512</name>
</gene>
<proteinExistence type="predicted"/>
<dbReference type="Proteomes" id="UP000466442">
    <property type="component" value="Unassembled WGS sequence"/>
</dbReference>
<dbReference type="InterPro" id="IPR038602">
    <property type="entry name" value="Mite_allergen_7_sf"/>
</dbReference>
<feature type="compositionally biased region" description="Basic and acidic residues" evidence="1">
    <location>
        <begin position="1"/>
        <end position="11"/>
    </location>
</feature>
<dbReference type="EMBL" id="WIXP02000013">
    <property type="protein sequence ID" value="KAF6201065.1"/>
    <property type="molecule type" value="Genomic_DNA"/>
</dbReference>
<dbReference type="AlphaFoldDB" id="A0A8S9X0G1"/>
<feature type="region of interest" description="Disordered" evidence="1">
    <location>
        <begin position="1"/>
        <end position="213"/>
    </location>
</feature>
<sequence length="418" mass="46115">MNEDPEHERVKRSSGQGMNEDPEHERVKRSSGQGIHEDPEHERVKRSYGQGMNEDPEHERVKRSSGQGMNEDPEHERAKRSSGQGMNEDPEHERVKRSSGQGMNEDPEHERVKRSSGQGMNEDPEQNVVEEYVKPEEDFPLLQTSSNLDESDEDDDGKEDDDDMPFSDPDVNFALGTLLNKASSESDSDSDEPNGAIEDQHDGEGEGHYDNIMNPYENHYERLNADLEGAEVSLNSYNAENNEDERVIKLNKGVDFVLGLMNAMFAGAGELTVDLPDIKKKFGRGIMAGNFNATQGYFKNPATLHRTGDVAITHQGDTVGLEAALGLQTLDAGFQHYDLKILKIHQAGTIDVSVAQNSIKMKLSLNEKLGEKAKKAVAKENISPAGPLATPPALFVGKPANNLTCQESESEGASFANW</sequence>
<reference evidence="2" key="1">
    <citation type="journal article" date="2021" name="Mol. Ecol. Resour.">
        <title>Apolygus lucorum genome provides insights into omnivorousness and mesophyll feeding.</title>
        <authorList>
            <person name="Liu Y."/>
            <person name="Liu H."/>
            <person name="Wang H."/>
            <person name="Huang T."/>
            <person name="Liu B."/>
            <person name="Yang B."/>
            <person name="Yin L."/>
            <person name="Li B."/>
            <person name="Zhang Y."/>
            <person name="Zhang S."/>
            <person name="Jiang F."/>
            <person name="Zhang X."/>
            <person name="Ren Y."/>
            <person name="Wang B."/>
            <person name="Wang S."/>
            <person name="Lu Y."/>
            <person name="Wu K."/>
            <person name="Fan W."/>
            <person name="Wang G."/>
        </authorList>
    </citation>
    <scope>NUCLEOTIDE SEQUENCE</scope>
    <source>
        <strain evidence="2">12Hb</strain>
    </source>
</reference>
<feature type="compositionally biased region" description="Basic and acidic residues" evidence="1">
    <location>
        <begin position="198"/>
        <end position="209"/>
    </location>
</feature>
<keyword evidence="3" id="KW-1185">Reference proteome</keyword>
<name>A0A8S9X0G1_APOLU</name>